<name>A0ACA9M6N6_9GLOM</name>
<dbReference type="Proteomes" id="UP000789525">
    <property type="component" value="Unassembled WGS sequence"/>
</dbReference>
<evidence type="ECO:0000313" key="2">
    <source>
        <dbReference type="Proteomes" id="UP000789525"/>
    </source>
</evidence>
<keyword evidence="2" id="KW-1185">Reference proteome</keyword>
<gene>
    <name evidence="1" type="ORF">ACOLOM_LOCUS5651</name>
</gene>
<organism evidence="1 2">
    <name type="scientific">Acaulospora colombiana</name>
    <dbReference type="NCBI Taxonomy" id="27376"/>
    <lineage>
        <taxon>Eukaryota</taxon>
        <taxon>Fungi</taxon>
        <taxon>Fungi incertae sedis</taxon>
        <taxon>Mucoromycota</taxon>
        <taxon>Glomeromycotina</taxon>
        <taxon>Glomeromycetes</taxon>
        <taxon>Diversisporales</taxon>
        <taxon>Acaulosporaceae</taxon>
        <taxon>Acaulospora</taxon>
    </lineage>
</organism>
<evidence type="ECO:0000313" key="1">
    <source>
        <dbReference type="EMBL" id="CAG8572456.1"/>
    </source>
</evidence>
<protein>
    <submittedName>
        <fullName evidence="1">3902_t:CDS:1</fullName>
    </submittedName>
</protein>
<reference evidence="1" key="1">
    <citation type="submission" date="2021-06" db="EMBL/GenBank/DDBJ databases">
        <authorList>
            <person name="Kallberg Y."/>
            <person name="Tangrot J."/>
            <person name="Rosling A."/>
        </authorList>
    </citation>
    <scope>NUCLEOTIDE SEQUENCE</scope>
    <source>
        <strain evidence="1">CL356</strain>
    </source>
</reference>
<feature type="non-terminal residue" evidence="1">
    <location>
        <position position="1"/>
    </location>
</feature>
<dbReference type="EMBL" id="CAJVPT010010670">
    <property type="protein sequence ID" value="CAG8572456.1"/>
    <property type="molecule type" value="Genomic_DNA"/>
</dbReference>
<proteinExistence type="predicted"/>
<accession>A0ACA9M6N6</accession>
<sequence>NYPFEKVHVEGAARIARISRESGVARFVHVSALNADKNSKSKFYSSKALGEEAVRIEYPDVTIVRPSVMYGHEDRFLNRLAGTTYEYALNKGLTRTRPVLDVAKALEHMLKDENTIGKTCELFGPKEYTYNEIYDLIDKVVENYRARIFVPKGLAMLAAKFLHLPFVSSYSTEDVERSYISDKITPGTESFDDLGIAPSILEDLAISVVRFYRKSTVYDEPMFQDKNVGKFNYCNISRKILEIASKKAPKPEENLIRSLWIRNIPSPPGLSLTHLDSKGI</sequence>
<comment type="caution">
    <text evidence="1">The sequence shown here is derived from an EMBL/GenBank/DDBJ whole genome shotgun (WGS) entry which is preliminary data.</text>
</comment>